<dbReference type="OrthoDB" id="3219396at2759"/>
<evidence type="ECO:0000313" key="1">
    <source>
        <dbReference type="EMBL" id="URE35259.1"/>
    </source>
</evidence>
<reference evidence="1" key="1">
    <citation type="submission" date="2022-05" db="EMBL/GenBank/DDBJ databases">
        <title>The Musa troglodytarum L. genome provides insights into the mechanism of non-climacteric behaviour and enrichment of carotenoids.</title>
        <authorList>
            <person name="Wang J."/>
        </authorList>
    </citation>
    <scope>NUCLEOTIDE SEQUENCE</scope>
    <source>
        <tissue evidence="1">Leaf</tissue>
    </source>
</reference>
<sequence length="291" mass="32099">MKLSPSLFGSRAYRTETSPFGLEMEKGGGSSRFDLGSSSLPCDLALDIVSLLEVPFQSIFLLSLFLFSQSLTRCNRLPMFARWGVVPASGKTFAPPIPSGSRSTSGDGPPRLATSVHCPRSAVSDVIKSVLEWSKSGSMEVGYYLKAISDLGSMELGFKDVQLFLFRREHNVLLNLIGLHYCIFSLDIPIIFIHSGSNFLLHDPVNLTLQSVDVMEVLESCQVSEQQVCVSWFMLGRWFYGFRLPDEHRSRIVSLTELAMGKEGEVLGVLNRGAIHEVLRVQITTVATSTA</sequence>
<accession>A0A9E7HS92</accession>
<dbReference type="PANTHER" id="PTHR16008:SF4">
    <property type="entry name" value="F-BOX ONLY PROTEIN 4"/>
    <property type="match status" value="1"/>
</dbReference>
<dbReference type="InterPro" id="IPR039588">
    <property type="entry name" value="FBXO4"/>
</dbReference>
<dbReference type="AlphaFoldDB" id="A0A9E7HS92"/>
<dbReference type="GO" id="GO:0031146">
    <property type="term" value="P:SCF-dependent proteasomal ubiquitin-dependent protein catabolic process"/>
    <property type="evidence" value="ECO:0007669"/>
    <property type="project" value="InterPro"/>
</dbReference>
<evidence type="ECO:0000313" key="2">
    <source>
        <dbReference type="Proteomes" id="UP001055439"/>
    </source>
</evidence>
<dbReference type="EMBL" id="CP097510">
    <property type="protein sequence ID" value="URE35259.1"/>
    <property type="molecule type" value="Genomic_DNA"/>
</dbReference>
<dbReference type="Proteomes" id="UP001055439">
    <property type="component" value="Chromosome 8"/>
</dbReference>
<protein>
    <submittedName>
        <fullName evidence="1">F-box domain containing protein</fullName>
    </submittedName>
</protein>
<gene>
    <name evidence="1" type="ORF">MUK42_16666</name>
</gene>
<dbReference type="PANTHER" id="PTHR16008">
    <property type="entry name" value="F-BOX ONLY PROTEIN 4"/>
    <property type="match status" value="1"/>
</dbReference>
<dbReference type="GO" id="GO:0000209">
    <property type="term" value="P:protein polyubiquitination"/>
    <property type="evidence" value="ECO:0007669"/>
    <property type="project" value="TreeGrafter"/>
</dbReference>
<organism evidence="1 2">
    <name type="scientific">Musa troglodytarum</name>
    <name type="common">fe'i banana</name>
    <dbReference type="NCBI Taxonomy" id="320322"/>
    <lineage>
        <taxon>Eukaryota</taxon>
        <taxon>Viridiplantae</taxon>
        <taxon>Streptophyta</taxon>
        <taxon>Embryophyta</taxon>
        <taxon>Tracheophyta</taxon>
        <taxon>Spermatophyta</taxon>
        <taxon>Magnoliopsida</taxon>
        <taxon>Liliopsida</taxon>
        <taxon>Zingiberales</taxon>
        <taxon>Musaceae</taxon>
        <taxon>Musa</taxon>
    </lineage>
</organism>
<name>A0A9E7HS92_9LILI</name>
<dbReference type="GO" id="GO:0019005">
    <property type="term" value="C:SCF ubiquitin ligase complex"/>
    <property type="evidence" value="ECO:0007669"/>
    <property type="project" value="TreeGrafter"/>
</dbReference>
<keyword evidence="2" id="KW-1185">Reference proteome</keyword>
<proteinExistence type="predicted"/>